<dbReference type="Gene3D" id="3.40.50.300">
    <property type="entry name" value="P-loop containing nucleotide triphosphate hydrolases"/>
    <property type="match status" value="2"/>
</dbReference>
<dbReference type="SUPFAM" id="SSF52540">
    <property type="entry name" value="P-loop containing nucleoside triphosphate hydrolases"/>
    <property type="match status" value="2"/>
</dbReference>
<proteinExistence type="predicted"/>
<comment type="caution">
    <text evidence="7">The sequence shown here is derived from an EMBL/GenBank/DDBJ whole genome shotgun (WGS) entry which is preliminary data.</text>
</comment>
<dbReference type="EMBL" id="LCBL01000003">
    <property type="protein sequence ID" value="KKS09060.1"/>
    <property type="molecule type" value="Genomic_DNA"/>
</dbReference>
<evidence type="ECO:0000259" key="6">
    <source>
        <dbReference type="PROSITE" id="PS51903"/>
    </source>
</evidence>
<dbReference type="Pfam" id="PF10431">
    <property type="entry name" value="ClpB_D2-small"/>
    <property type="match status" value="1"/>
</dbReference>
<dbReference type="Proteomes" id="UP000033869">
    <property type="component" value="Unassembled WGS sequence"/>
</dbReference>
<protein>
    <submittedName>
        <fullName evidence="7">ATPase AAA-2 domain protein</fullName>
    </submittedName>
</protein>
<dbReference type="SUPFAM" id="SSF81923">
    <property type="entry name" value="Double Clp-N motif"/>
    <property type="match status" value="1"/>
</dbReference>
<dbReference type="Gene3D" id="4.10.860.10">
    <property type="entry name" value="UVR domain"/>
    <property type="match status" value="1"/>
</dbReference>
<dbReference type="Pfam" id="PF00004">
    <property type="entry name" value="AAA"/>
    <property type="match status" value="1"/>
</dbReference>
<dbReference type="GO" id="GO:0005737">
    <property type="term" value="C:cytoplasm"/>
    <property type="evidence" value="ECO:0007669"/>
    <property type="project" value="TreeGrafter"/>
</dbReference>
<dbReference type="Pfam" id="PF02861">
    <property type="entry name" value="Clp_N"/>
    <property type="match status" value="1"/>
</dbReference>
<evidence type="ECO:0000313" key="8">
    <source>
        <dbReference type="Proteomes" id="UP000033869"/>
    </source>
</evidence>
<dbReference type="Gene3D" id="1.10.8.60">
    <property type="match status" value="2"/>
</dbReference>
<dbReference type="InterPro" id="IPR027417">
    <property type="entry name" value="P-loop_NTPase"/>
</dbReference>
<dbReference type="Gene3D" id="1.10.1780.10">
    <property type="entry name" value="Clp, N-terminal domain"/>
    <property type="match status" value="1"/>
</dbReference>
<dbReference type="FunFam" id="3.40.50.300:FF:000010">
    <property type="entry name" value="Chaperone clpB 1, putative"/>
    <property type="match status" value="1"/>
</dbReference>
<evidence type="ECO:0000256" key="1">
    <source>
        <dbReference type="ARBA" id="ARBA00022737"/>
    </source>
</evidence>
<keyword evidence="1 5" id="KW-0677">Repeat</keyword>
<dbReference type="InterPro" id="IPR018368">
    <property type="entry name" value="ClpA/B_CS1"/>
</dbReference>
<dbReference type="InterPro" id="IPR004176">
    <property type="entry name" value="Clp_R_N"/>
</dbReference>
<evidence type="ECO:0000256" key="5">
    <source>
        <dbReference type="PROSITE-ProRule" id="PRU01251"/>
    </source>
</evidence>
<evidence type="ECO:0000256" key="3">
    <source>
        <dbReference type="ARBA" id="ARBA00022840"/>
    </source>
</evidence>
<dbReference type="InterPro" id="IPR036628">
    <property type="entry name" value="Clp_N_dom_sf"/>
</dbReference>
<dbReference type="InterPro" id="IPR019489">
    <property type="entry name" value="Clp_ATPase_C"/>
</dbReference>
<dbReference type="SMART" id="SM00382">
    <property type="entry name" value="AAA"/>
    <property type="match status" value="2"/>
</dbReference>
<dbReference type="PRINTS" id="PR00300">
    <property type="entry name" value="CLPPROTEASEA"/>
</dbReference>
<dbReference type="InterPro" id="IPR001270">
    <property type="entry name" value="ClpA/B"/>
</dbReference>
<feature type="domain" description="Clp R" evidence="6">
    <location>
        <begin position="5"/>
        <end position="151"/>
    </location>
</feature>
<dbReference type="PROSITE" id="PS00870">
    <property type="entry name" value="CLPAB_1"/>
    <property type="match status" value="1"/>
</dbReference>
<dbReference type="PANTHER" id="PTHR11638">
    <property type="entry name" value="ATP-DEPENDENT CLP PROTEASE"/>
    <property type="match status" value="1"/>
</dbReference>
<keyword evidence="2" id="KW-0547">Nucleotide-binding</keyword>
<dbReference type="PROSITE" id="PS51903">
    <property type="entry name" value="CLP_R"/>
    <property type="match status" value="1"/>
</dbReference>
<evidence type="ECO:0000313" key="7">
    <source>
        <dbReference type="EMBL" id="KKS09060.1"/>
    </source>
</evidence>
<dbReference type="InterPro" id="IPR041546">
    <property type="entry name" value="ClpA/ClpB_AAA_lid"/>
</dbReference>
<gene>
    <name evidence="7" type="ORF">UU65_C0003G0115</name>
</gene>
<dbReference type="InterPro" id="IPR003959">
    <property type="entry name" value="ATPase_AAA_core"/>
</dbReference>
<organism evidence="7 8">
    <name type="scientific">candidate division CPR2 bacterium GW2011_GWC1_41_48</name>
    <dbReference type="NCBI Taxonomy" id="1618344"/>
    <lineage>
        <taxon>Bacteria</taxon>
        <taxon>Bacteria division CPR2</taxon>
    </lineage>
</organism>
<name>A0A0G0W7V3_UNCC2</name>
<keyword evidence="3" id="KW-0067">ATP-binding</keyword>
<dbReference type="CDD" id="cd19499">
    <property type="entry name" value="RecA-like_ClpB_Hsp104-like"/>
    <property type="match status" value="1"/>
</dbReference>
<dbReference type="CDD" id="cd00009">
    <property type="entry name" value="AAA"/>
    <property type="match status" value="1"/>
</dbReference>
<dbReference type="GO" id="GO:0016887">
    <property type="term" value="F:ATP hydrolysis activity"/>
    <property type="evidence" value="ECO:0007669"/>
    <property type="project" value="InterPro"/>
</dbReference>
<dbReference type="FunFam" id="3.40.50.300:FF:000025">
    <property type="entry name" value="ATP-dependent Clp protease subunit"/>
    <property type="match status" value="1"/>
</dbReference>
<dbReference type="PATRIC" id="fig|1618344.3.peg.768"/>
<sequence>MNDFLSRLSENAKKSLISAQDIAKNNGSNYVGSEHCLLGLLSNENSLASEILEENGITYNRVKSMTSFSTAYPESKKGGVGTQKGLTEALKKSMELAYFLAREFGQNYVGTEHILFAILSQKGSKANSILKSLKADIPAIKAEVEDYFQNSPYYVSDNAQSVKKKGKTQYIEQYSIDLTNAAKEGKLDPVIGRKKEIGRLVSIINRRTKNNPVLIGEAGVGKTAIVEGLAQRIINEDVPEILQNKKIYMLDLASVIAGTKYRGEFEERLKRILDEIKGDKDLIVFIDELHTVVGAGAAEGALDAANILKPALSRGEIQVIGATTIDEYRKYIERDPALERRFQPIIVQEASVEESIEILKGIREKYEQHHKVSITDEALIQAVKLSKRYINDRSLPDKAIDLIDEASSHVRIKKGNVSKELNKLRKELSVTVEEKELAVANQAYDYAGRLQARQISIENRISELEQKEGVMESGSLIVSVEDIADVVSQITGVPLKRLVKTESENLLKLEETLRNRVIGQDEAVKMVSSAIRRSRTGISDSKRPIGSFIFLGPTGVGKTELAKVLASEMFGSEEQLIKIDMSEFMEKHNVSRLVGAPAGYVGYEEGGQLSEKIRRKPYSVILFDEIEKAHPEVFNMLLQILEDGYLSDAKGTKVDFRNTIVIMTSNIGAKNLYSSSILGFGLHDQEEKKEMETKQKEIKSRVFGELKKTFRPEFLNRVDQIISFRALDKDDIKKIVNLQLGDLGKRLSEQNIKLKVAENAKNLLVEKGFDIDNGARPLRRAIQDLIEDPLASAVLKGEVKEGSAVAITRDGDELRIKALVENKA</sequence>
<dbReference type="PANTHER" id="PTHR11638:SF18">
    <property type="entry name" value="HEAT SHOCK PROTEIN 104"/>
    <property type="match status" value="1"/>
</dbReference>
<dbReference type="InterPro" id="IPR050130">
    <property type="entry name" value="ClpA_ClpB"/>
</dbReference>
<keyword evidence="4" id="KW-0143">Chaperone</keyword>
<accession>A0A0G0W7V3</accession>
<dbReference type="InterPro" id="IPR003593">
    <property type="entry name" value="AAA+_ATPase"/>
</dbReference>
<reference evidence="7 8" key="1">
    <citation type="journal article" date="2015" name="Nature">
        <title>rRNA introns, odd ribosomes, and small enigmatic genomes across a large radiation of phyla.</title>
        <authorList>
            <person name="Brown C.T."/>
            <person name="Hug L.A."/>
            <person name="Thomas B.C."/>
            <person name="Sharon I."/>
            <person name="Castelle C.J."/>
            <person name="Singh A."/>
            <person name="Wilkins M.J."/>
            <person name="Williams K.H."/>
            <person name="Banfield J.F."/>
        </authorList>
    </citation>
    <scope>NUCLEOTIDE SEQUENCE [LARGE SCALE GENOMIC DNA]</scope>
</reference>
<dbReference type="Pfam" id="PF17871">
    <property type="entry name" value="AAA_lid_9"/>
    <property type="match status" value="1"/>
</dbReference>
<dbReference type="AlphaFoldDB" id="A0A0G0W7V3"/>
<dbReference type="Pfam" id="PF07724">
    <property type="entry name" value="AAA_2"/>
    <property type="match status" value="1"/>
</dbReference>
<dbReference type="GO" id="GO:0005524">
    <property type="term" value="F:ATP binding"/>
    <property type="evidence" value="ECO:0007669"/>
    <property type="project" value="UniProtKB-KW"/>
</dbReference>
<evidence type="ECO:0000256" key="2">
    <source>
        <dbReference type="ARBA" id="ARBA00022741"/>
    </source>
</evidence>
<dbReference type="GO" id="GO:0034605">
    <property type="term" value="P:cellular response to heat"/>
    <property type="evidence" value="ECO:0007669"/>
    <property type="project" value="TreeGrafter"/>
</dbReference>
<evidence type="ECO:0000256" key="4">
    <source>
        <dbReference type="ARBA" id="ARBA00023186"/>
    </source>
</evidence>
<dbReference type="SMART" id="SM01086">
    <property type="entry name" value="ClpB_D2-small"/>
    <property type="match status" value="1"/>
</dbReference>